<feature type="region of interest" description="Disordered" evidence="5">
    <location>
        <begin position="184"/>
        <end position="207"/>
    </location>
</feature>
<dbReference type="Pfam" id="PF22606">
    <property type="entry name" value="Cdc6-ORC-like_ATPase_lid"/>
    <property type="match status" value="1"/>
</dbReference>
<dbReference type="GO" id="GO:0005634">
    <property type="term" value="C:nucleus"/>
    <property type="evidence" value="ECO:0007669"/>
    <property type="project" value="TreeGrafter"/>
</dbReference>
<accession>A0A4Z1PF40</accession>
<evidence type="ECO:0000256" key="1">
    <source>
        <dbReference type="ARBA" id="ARBA00006184"/>
    </source>
</evidence>
<dbReference type="AlphaFoldDB" id="A0A4Z1PF40"/>
<keyword evidence="3" id="KW-0235">DNA replication</keyword>
<dbReference type="InterPro" id="IPR027417">
    <property type="entry name" value="P-loop_NTPase"/>
</dbReference>
<dbReference type="GO" id="GO:0033314">
    <property type="term" value="P:mitotic DNA replication checkpoint signaling"/>
    <property type="evidence" value="ECO:0007669"/>
    <property type="project" value="TreeGrafter"/>
</dbReference>
<feature type="region of interest" description="Disordered" evidence="5">
    <location>
        <begin position="1"/>
        <end position="27"/>
    </location>
</feature>
<organism evidence="7 8">
    <name type="scientific">Venturia nashicola</name>
    <dbReference type="NCBI Taxonomy" id="86259"/>
    <lineage>
        <taxon>Eukaryota</taxon>
        <taxon>Fungi</taxon>
        <taxon>Dikarya</taxon>
        <taxon>Ascomycota</taxon>
        <taxon>Pezizomycotina</taxon>
        <taxon>Dothideomycetes</taxon>
        <taxon>Pleosporomycetidae</taxon>
        <taxon>Venturiales</taxon>
        <taxon>Venturiaceae</taxon>
        <taxon>Venturia</taxon>
    </lineage>
</organism>
<dbReference type="GO" id="GO:0003688">
    <property type="term" value="F:DNA replication origin binding"/>
    <property type="evidence" value="ECO:0007669"/>
    <property type="project" value="TreeGrafter"/>
</dbReference>
<dbReference type="PANTHER" id="PTHR10763">
    <property type="entry name" value="CELL DIVISION CONTROL PROTEIN 6-RELATED"/>
    <property type="match status" value="1"/>
</dbReference>
<evidence type="ECO:0000256" key="4">
    <source>
        <dbReference type="ARBA" id="ARBA00023306"/>
    </source>
</evidence>
<dbReference type="InterPro" id="IPR003593">
    <property type="entry name" value="AAA+_ATPase"/>
</dbReference>
<evidence type="ECO:0000313" key="7">
    <source>
        <dbReference type="EMBL" id="TID27573.1"/>
    </source>
</evidence>
<dbReference type="InterPro" id="IPR041664">
    <property type="entry name" value="AAA_16"/>
</dbReference>
<dbReference type="InterPro" id="IPR050311">
    <property type="entry name" value="ORC1/CDC6"/>
</dbReference>
<dbReference type="Gene3D" id="3.40.50.300">
    <property type="entry name" value="P-loop containing nucleotide triphosphate hydrolases"/>
    <property type="match status" value="1"/>
</dbReference>
<feature type="domain" description="AAA+ ATPase" evidence="6">
    <location>
        <begin position="249"/>
        <end position="392"/>
    </location>
</feature>
<dbReference type="Gene3D" id="1.10.10.10">
    <property type="entry name" value="Winged helix-like DNA-binding domain superfamily/Winged helix DNA-binding domain"/>
    <property type="match status" value="1"/>
</dbReference>
<dbReference type="Gene3D" id="1.10.8.60">
    <property type="match status" value="1"/>
</dbReference>
<dbReference type="PANTHER" id="PTHR10763:SF26">
    <property type="entry name" value="CELL DIVISION CONTROL PROTEIN 6 HOMOLOG"/>
    <property type="match status" value="1"/>
</dbReference>
<evidence type="ECO:0000256" key="2">
    <source>
        <dbReference type="ARBA" id="ARBA00022618"/>
    </source>
</evidence>
<evidence type="ECO:0000256" key="5">
    <source>
        <dbReference type="SAM" id="MobiDB-lite"/>
    </source>
</evidence>
<dbReference type="SUPFAM" id="SSF52540">
    <property type="entry name" value="P-loop containing nucleoside triphosphate hydrolases"/>
    <property type="match status" value="1"/>
</dbReference>
<name>A0A4Z1PF40_9PEZI</name>
<comment type="caution">
    <text evidence="7">The sequence shown here is derived from an EMBL/GenBank/DDBJ whole genome shotgun (WGS) entry which is preliminary data.</text>
</comment>
<keyword evidence="2 7" id="KW-0132">Cell division</keyword>
<keyword evidence="4" id="KW-0131">Cell cycle</keyword>
<dbReference type="CDD" id="cd00009">
    <property type="entry name" value="AAA"/>
    <property type="match status" value="1"/>
</dbReference>
<dbReference type="FunFam" id="3.40.50.300:FF:000547">
    <property type="entry name" value="Cell division control protein"/>
    <property type="match status" value="1"/>
</dbReference>
<comment type="similarity">
    <text evidence="1">Belongs to the CDC6/cdc18 family.</text>
</comment>
<feature type="compositionally biased region" description="Polar residues" evidence="5">
    <location>
        <begin position="15"/>
        <end position="27"/>
    </location>
</feature>
<evidence type="ECO:0000256" key="3">
    <source>
        <dbReference type="ARBA" id="ARBA00022705"/>
    </source>
</evidence>
<dbReference type="GO" id="GO:0006270">
    <property type="term" value="P:DNA replication initiation"/>
    <property type="evidence" value="ECO:0007669"/>
    <property type="project" value="TreeGrafter"/>
</dbReference>
<sequence>MPTILGKRNRGSVEHNGQSRTTAPAQVCSKLTINQDAAPAPDLSPRKTRAKRRADFVIAADEDENPFVARKTRKISRNGADAMELDELDELAVENAASPKKSTSVRTSPAKHGVPESRIPPSPRTSPAKHGVPESRIPLPPRKRRIQSRVIDIELEEESKPTTPSTPRHRDALSKKIPITPRHRVGLVGRPSTPQTQRTPSTPRLSGYSVYNTARQAFARGGNTERLVGREQESQELSEYVSERLLERSSGCIYISGPPGTGKSALVNQVCTELQGDISHNSTYVNCMSVKTAKDIFAKLLDDFEKTDVLEGSETEALEEMFHDGKTAYLVTLDEIDHLLDVDVELLYKLFEWSLEQSSNLVIVGIANALDFTDRFLPRLKSRGLRPQLLPFMPYSVPQIASVLTAKLRSLLPTTTTTAADFVPFVHPTAIQFASKKVAAQTGDLRKAFAICLRAIDLIESETTASLIKATENTPSPTPSPTKTPLLENMNLASPSAVRTPKRTSEPLAHLTIETAPRATIAHMARVTAAVFSNGASQRLLSLNLQQKAVLCSLIALEQKKKKQVTSTFEPSPFRTANSATSTMLAAPTLKALFLTYTTLCRTENALHPLTNTEFRDVITGLETLSLVSWVDGKNGTFTNNAPGTPSRRGGRGGGFGAKVVEEKRVASSISVKEVRESLRGVGAGILMGVLEGDGI</sequence>
<gene>
    <name evidence="7" type="ORF">E6O75_ATG00340</name>
</gene>
<feature type="compositionally biased region" description="Low complexity" evidence="5">
    <location>
        <begin position="190"/>
        <end position="204"/>
    </location>
</feature>
<protein>
    <submittedName>
        <fullName evidence="7">Cell division control Cdc6</fullName>
    </submittedName>
</protein>
<dbReference type="Proteomes" id="UP000298493">
    <property type="component" value="Unassembled WGS sequence"/>
</dbReference>
<dbReference type="STRING" id="86259.A0A4Z1PF40"/>
<keyword evidence="8" id="KW-1185">Reference proteome</keyword>
<dbReference type="GO" id="GO:0051301">
    <property type="term" value="P:cell division"/>
    <property type="evidence" value="ECO:0007669"/>
    <property type="project" value="UniProtKB-KW"/>
</dbReference>
<feature type="region of interest" description="Disordered" evidence="5">
    <location>
        <begin position="95"/>
        <end position="146"/>
    </location>
</feature>
<dbReference type="InterPro" id="IPR054425">
    <property type="entry name" value="Cdc6_ORC1-like_ATPase_lid"/>
</dbReference>
<dbReference type="EMBL" id="SNSC02000001">
    <property type="protein sequence ID" value="TID27573.1"/>
    <property type="molecule type" value="Genomic_DNA"/>
</dbReference>
<dbReference type="Pfam" id="PF13191">
    <property type="entry name" value="AAA_16"/>
    <property type="match status" value="1"/>
</dbReference>
<dbReference type="InterPro" id="IPR036388">
    <property type="entry name" value="WH-like_DNA-bd_sf"/>
</dbReference>
<proteinExistence type="inferred from homology"/>
<reference evidence="7 8" key="1">
    <citation type="submission" date="2019-04" db="EMBL/GenBank/DDBJ databases">
        <title>High contiguity whole genome sequence and gene annotation resource for two Venturia nashicola isolates.</title>
        <authorList>
            <person name="Prokchorchik M."/>
            <person name="Won K."/>
            <person name="Lee Y."/>
            <person name="Choi E.D."/>
            <person name="Segonzac C."/>
            <person name="Sohn K.H."/>
        </authorList>
    </citation>
    <scope>NUCLEOTIDE SEQUENCE [LARGE SCALE GENOMIC DNA]</scope>
    <source>
        <strain evidence="7 8">PRI2</strain>
    </source>
</reference>
<feature type="region of interest" description="Disordered" evidence="5">
    <location>
        <begin position="32"/>
        <end position="51"/>
    </location>
</feature>
<dbReference type="SMART" id="SM00382">
    <property type="entry name" value="AAA"/>
    <property type="match status" value="1"/>
</dbReference>
<evidence type="ECO:0000313" key="8">
    <source>
        <dbReference type="Proteomes" id="UP000298493"/>
    </source>
</evidence>
<evidence type="ECO:0000259" key="6">
    <source>
        <dbReference type="SMART" id="SM00382"/>
    </source>
</evidence>